<dbReference type="RefSeq" id="WP_085209834.1">
    <property type="nucleotide sequence ID" value="NZ_FXAM01000001.1"/>
</dbReference>
<evidence type="ECO:0000256" key="1">
    <source>
        <dbReference type="ARBA" id="ARBA00022723"/>
    </source>
</evidence>
<dbReference type="GO" id="GO:0046872">
    <property type="term" value="F:metal ion binding"/>
    <property type="evidence" value="ECO:0007669"/>
    <property type="project" value="UniProtKB-KW"/>
</dbReference>
<evidence type="ECO:0000313" key="4">
    <source>
        <dbReference type="Proteomes" id="UP000192923"/>
    </source>
</evidence>
<name>A0A1Y6CRT6_9GAMM</name>
<gene>
    <name evidence="3" type="ORF">SAMN02949497_0616</name>
</gene>
<accession>A0A1Y6CRT6</accession>
<evidence type="ECO:0000313" key="3">
    <source>
        <dbReference type="EMBL" id="SMF93338.1"/>
    </source>
</evidence>
<dbReference type="FunFam" id="3.30.70.100:FF:000001">
    <property type="entry name" value="ATPase copper transporting beta"/>
    <property type="match status" value="1"/>
</dbReference>
<dbReference type="EMBL" id="FXAM01000001">
    <property type="protein sequence ID" value="SMF93338.1"/>
    <property type="molecule type" value="Genomic_DNA"/>
</dbReference>
<dbReference type="Proteomes" id="UP000192923">
    <property type="component" value="Unassembled WGS sequence"/>
</dbReference>
<dbReference type="PROSITE" id="PS50846">
    <property type="entry name" value="HMA_2"/>
    <property type="match status" value="1"/>
</dbReference>
<dbReference type="InterPro" id="IPR036163">
    <property type="entry name" value="HMA_dom_sf"/>
</dbReference>
<dbReference type="SUPFAM" id="SSF55008">
    <property type="entry name" value="HMA, heavy metal-associated domain"/>
    <property type="match status" value="1"/>
</dbReference>
<dbReference type="InterPro" id="IPR006121">
    <property type="entry name" value="HMA_dom"/>
</dbReference>
<dbReference type="CDD" id="cd00371">
    <property type="entry name" value="HMA"/>
    <property type="match status" value="1"/>
</dbReference>
<dbReference type="STRING" id="1760988.SAMN02949497_0616"/>
<evidence type="ECO:0000259" key="2">
    <source>
        <dbReference type="PROSITE" id="PS50846"/>
    </source>
</evidence>
<dbReference type="AlphaFoldDB" id="A0A1Y6CRT6"/>
<dbReference type="Gene3D" id="3.30.70.100">
    <property type="match status" value="1"/>
</dbReference>
<keyword evidence="4" id="KW-1185">Reference proteome</keyword>
<keyword evidence="1" id="KW-0479">Metal-binding</keyword>
<protein>
    <submittedName>
        <fullName evidence="3">Copper chaperone</fullName>
    </submittedName>
</protein>
<proteinExistence type="predicted"/>
<organism evidence="3 4">
    <name type="scientific">Methylomagnum ishizawai</name>
    <dbReference type="NCBI Taxonomy" id="1760988"/>
    <lineage>
        <taxon>Bacteria</taxon>
        <taxon>Pseudomonadati</taxon>
        <taxon>Pseudomonadota</taxon>
        <taxon>Gammaproteobacteria</taxon>
        <taxon>Methylococcales</taxon>
        <taxon>Methylococcaceae</taxon>
        <taxon>Methylomagnum</taxon>
    </lineage>
</organism>
<feature type="domain" description="HMA" evidence="2">
    <location>
        <begin position="2"/>
        <end position="68"/>
    </location>
</feature>
<reference evidence="3 4" key="1">
    <citation type="submission" date="2016-12" db="EMBL/GenBank/DDBJ databases">
        <authorList>
            <person name="Song W.-J."/>
            <person name="Kurnit D.M."/>
        </authorList>
    </citation>
    <scope>NUCLEOTIDE SEQUENCE [LARGE SCALE GENOMIC DNA]</scope>
    <source>
        <strain evidence="3 4">175</strain>
    </source>
</reference>
<dbReference type="OrthoDB" id="9814359at2"/>
<dbReference type="Pfam" id="PF00403">
    <property type="entry name" value="HMA"/>
    <property type="match status" value="1"/>
</dbReference>
<sequence length="68" mass="6947">MATIVLQVTGMKCGGCENTVKTAVSALAGVAAVTPSFKANTVEVDYDEAQTDPETIKQAIQGKGFAVA</sequence>